<reference evidence="1" key="2">
    <citation type="journal article" date="2015" name="Fish Shellfish Immunol.">
        <title>Early steps in the European eel (Anguilla anguilla)-Vibrio vulnificus interaction in the gills: Role of the RtxA13 toxin.</title>
        <authorList>
            <person name="Callol A."/>
            <person name="Pajuelo D."/>
            <person name="Ebbesson L."/>
            <person name="Teles M."/>
            <person name="MacKenzie S."/>
            <person name="Amaro C."/>
        </authorList>
    </citation>
    <scope>NUCLEOTIDE SEQUENCE</scope>
</reference>
<protein>
    <submittedName>
        <fullName evidence="1">Uncharacterized protein</fullName>
    </submittedName>
</protein>
<organism evidence="1">
    <name type="scientific">Anguilla anguilla</name>
    <name type="common">European freshwater eel</name>
    <name type="synonym">Muraena anguilla</name>
    <dbReference type="NCBI Taxonomy" id="7936"/>
    <lineage>
        <taxon>Eukaryota</taxon>
        <taxon>Metazoa</taxon>
        <taxon>Chordata</taxon>
        <taxon>Craniata</taxon>
        <taxon>Vertebrata</taxon>
        <taxon>Euteleostomi</taxon>
        <taxon>Actinopterygii</taxon>
        <taxon>Neopterygii</taxon>
        <taxon>Teleostei</taxon>
        <taxon>Anguilliformes</taxon>
        <taxon>Anguillidae</taxon>
        <taxon>Anguilla</taxon>
    </lineage>
</organism>
<sequence length="51" mass="6205">MQISNYLRIHHHHFLQCSVLYKGTVPDLYIYYKLFVHKLFFGVHEEPKSNL</sequence>
<dbReference type="EMBL" id="GBXM01080508">
    <property type="protein sequence ID" value="JAH28069.1"/>
    <property type="molecule type" value="Transcribed_RNA"/>
</dbReference>
<reference evidence="1" key="1">
    <citation type="submission" date="2014-11" db="EMBL/GenBank/DDBJ databases">
        <authorList>
            <person name="Amaro Gonzalez C."/>
        </authorList>
    </citation>
    <scope>NUCLEOTIDE SEQUENCE</scope>
</reference>
<accession>A0A0E9RG38</accession>
<evidence type="ECO:0000313" key="1">
    <source>
        <dbReference type="EMBL" id="JAH28069.1"/>
    </source>
</evidence>
<dbReference type="AlphaFoldDB" id="A0A0E9RG38"/>
<proteinExistence type="predicted"/>
<name>A0A0E9RG38_ANGAN</name>